<organism evidence="3 4">
    <name type="scientific">Caulobacter endophyticus</name>
    <dbReference type="NCBI Taxonomy" id="2172652"/>
    <lineage>
        <taxon>Bacteria</taxon>
        <taxon>Pseudomonadati</taxon>
        <taxon>Pseudomonadota</taxon>
        <taxon>Alphaproteobacteria</taxon>
        <taxon>Caulobacterales</taxon>
        <taxon>Caulobacteraceae</taxon>
        <taxon>Caulobacter</taxon>
    </lineage>
</organism>
<accession>A0A2T9KCJ5</accession>
<dbReference type="EMBL" id="QDKQ01000016">
    <property type="protein sequence ID" value="PVM93690.1"/>
    <property type="molecule type" value="Genomic_DNA"/>
</dbReference>
<sequence>MKAFLKSVFAIAFALACQGTAMAEPIGRVTGIGGLFVKSKDPKALANWYRDVLGLEVAAWGGAALAYDAPGHPPKISWMAFPQTSDHMAPSAREFMVNFAVDDMDAITARLRASNVAILKCDDDNAFGRFAWVQDPDGTLVELWQPK</sequence>
<dbReference type="Pfam" id="PF00903">
    <property type="entry name" value="Glyoxalase"/>
    <property type="match status" value="1"/>
</dbReference>
<feature type="chain" id="PRO_5015588808" evidence="1">
    <location>
        <begin position="24"/>
        <end position="147"/>
    </location>
</feature>
<name>A0A2T9KCJ5_9CAUL</name>
<dbReference type="InterPro" id="IPR004360">
    <property type="entry name" value="Glyas_Fos-R_dOase_dom"/>
</dbReference>
<dbReference type="InterPro" id="IPR029068">
    <property type="entry name" value="Glyas_Bleomycin-R_OHBP_Dase"/>
</dbReference>
<dbReference type="PROSITE" id="PS51257">
    <property type="entry name" value="PROKAR_LIPOPROTEIN"/>
    <property type="match status" value="1"/>
</dbReference>
<feature type="signal peptide" evidence="1">
    <location>
        <begin position="1"/>
        <end position="23"/>
    </location>
</feature>
<dbReference type="SUPFAM" id="SSF54593">
    <property type="entry name" value="Glyoxalase/Bleomycin resistance protein/Dihydroxybiphenyl dioxygenase"/>
    <property type="match status" value="1"/>
</dbReference>
<evidence type="ECO:0000259" key="2">
    <source>
        <dbReference type="PROSITE" id="PS51819"/>
    </source>
</evidence>
<dbReference type="RefSeq" id="WP_109099495.1">
    <property type="nucleotide sequence ID" value="NZ_QDKQ01000016.1"/>
</dbReference>
<protein>
    <submittedName>
        <fullName evidence="3">Glyoxalase</fullName>
    </submittedName>
</protein>
<dbReference type="InterPro" id="IPR037523">
    <property type="entry name" value="VOC_core"/>
</dbReference>
<proteinExistence type="predicted"/>
<dbReference type="Gene3D" id="3.10.180.10">
    <property type="entry name" value="2,3-Dihydroxybiphenyl 1,2-Dioxygenase, domain 1"/>
    <property type="match status" value="1"/>
</dbReference>
<evidence type="ECO:0000256" key="1">
    <source>
        <dbReference type="SAM" id="SignalP"/>
    </source>
</evidence>
<dbReference type="OrthoDB" id="9799428at2"/>
<dbReference type="PROSITE" id="PS51819">
    <property type="entry name" value="VOC"/>
    <property type="match status" value="1"/>
</dbReference>
<evidence type="ECO:0000313" key="3">
    <source>
        <dbReference type="EMBL" id="PVM93690.1"/>
    </source>
</evidence>
<dbReference type="AlphaFoldDB" id="A0A2T9KCJ5"/>
<evidence type="ECO:0000313" key="4">
    <source>
        <dbReference type="Proteomes" id="UP000245073"/>
    </source>
</evidence>
<dbReference type="PANTHER" id="PTHR33993">
    <property type="entry name" value="GLYOXALASE-RELATED"/>
    <property type="match status" value="1"/>
</dbReference>
<feature type="domain" description="VOC" evidence="2">
    <location>
        <begin position="31"/>
        <end position="146"/>
    </location>
</feature>
<reference evidence="3 4" key="1">
    <citation type="submission" date="2018-04" db="EMBL/GenBank/DDBJ databases">
        <title>The genome sequence of Caulobacter sp. 744.</title>
        <authorList>
            <person name="Gao J."/>
            <person name="Sun J."/>
        </authorList>
    </citation>
    <scope>NUCLEOTIDE SEQUENCE [LARGE SCALE GENOMIC DNA]</scope>
    <source>
        <strain evidence="3 4">774</strain>
    </source>
</reference>
<comment type="caution">
    <text evidence="3">The sequence shown here is derived from an EMBL/GenBank/DDBJ whole genome shotgun (WGS) entry which is preliminary data.</text>
</comment>
<dbReference type="InterPro" id="IPR052164">
    <property type="entry name" value="Anthracycline_SecMetBiosynth"/>
</dbReference>
<dbReference type="Proteomes" id="UP000245073">
    <property type="component" value="Unassembled WGS sequence"/>
</dbReference>
<keyword evidence="1" id="KW-0732">Signal</keyword>
<dbReference type="PANTHER" id="PTHR33993:SF5">
    <property type="entry name" value="GLYOXALASE"/>
    <property type="match status" value="1"/>
</dbReference>
<gene>
    <name evidence="3" type="ORF">DDF67_03155</name>
</gene>
<keyword evidence="4" id="KW-1185">Reference proteome</keyword>